<dbReference type="PANTHER" id="PTHR30273:SF2">
    <property type="entry name" value="PROTEIN FECR"/>
    <property type="match status" value="1"/>
</dbReference>
<feature type="region of interest" description="Disordered" evidence="1">
    <location>
        <begin position="294"/>
        <end position="315"/>
    </location>
</feature>
<gene>
    <name evidence="4" type="ORF">EV199_1090</name>
</gene>
<evidence type="ECO:0000259" key="2">
    <source>
        <dbReference type="Pfam" id="PF04773"/>
    </source>
</evidence>
<dbReference type="InterPro" id="IPR012373">
    <property type="entry name" value="Ferrdict_sens_TM"/>
</dbReference>
<evidence type="ECO:0000313" key="5">
    <source>
        <dbReference type="Proteomes" id="UP000293874"/>
    </source>
</evidence>
<evidence type="ECO:0000259" key="3">
    <source>
        <dbReference type="Pfam" id="PF16344"/>
    </source>
</evidence>
<feature type="domain" description="FecR protein" evidence="2">
    <location>
        <begin position="194"/>
        <end position="289"/>
    </location>
</feature>
<dbReference type="AlphaFoldDB" id="A0A4Q7N3J6"/>
<dbReference type="Pfam" id="PF16344">
    <property type="entry name" value="FecR_C"/>
    <property type="match status" value="1"/>
</dbReference>
<dbReference type="RefSeq" id="WP_130539615.1">
    <property type="nucleotide sequence ID" value="NZ_CP042431.1"/>
</dbReference>
<protein>
    <submittedName>
        <fullName evidence="4">FecR family protein</fullName>
    </submittedName>
</protein>
<proteinExistence type="predicted"/>
<dbReference type="InterPro" id="IPR032508">
    <property type="entry name" value="FecR_C"/>
</dbReference>
<dbReference type="Gene3D" id="2.60.120.1440">
    <property type="match status" value="1"/>
</dbReference>
<evidence type="ECO:0000313" key="4">
    <source>
        <dbReference type="EMBL" id="RZS75228.1"/>
    </source>
</evidence>
<name>A0A4Q7N3J6_9BACT</name>
<comment type="caution">
    <text evidence="4">The sequence shown here is derived from an EMBL/GenBank/DDBJ whole genome shotgun (WGS) entry which is preliminary data.</text>
</comment>
<sequence length="409" mass="45537">MKSTAPFIAQLIIKKVLGEISQEEENLLEQWRSISPENEAKYKELINLHFIRTELSEYAEAEKIAAALKVPEVEPEEKALPVYQQEVRPVHFLQRWKWVAAIIIILGAGTYLYLHQNSKDKTSLDPGIATQQDLLPGSNKAVLTLSDGTKIDLNNAAQGQIAQQGNAFVEKSENGEIRYTMQGGNQDAGMINSMSTPKGGSYKLVLPDGSRVWLNAASSISYPVVFGKMERKVKVSGEVFLEVVKDNQKPFMVDVNRQSLIQVLGTSFNINAYENEDSITTTLVEGSVRITATNNKNANNQSGQPVTLRPGQQASQHNDAKISVHAANIDQVLAWKNGLFNMEGLSMKGFTKQLERWYDIQVQFEGKVPTVTFRGQMNRDVPLSDIISYLNSLHIKTRIDGKILFLKGS</sequence>
<dbReference type="Pfam" id="PF04773">
    <property type="entry name" value="FecR"/>
    <property type="match status" value="1"/>
</dbReference>
<reference evidence="4 5" key="1">
    <citation type="submission" date="2019-02" db="EMBL/GenBank/DDBJ databases">
        <title>Genomic Encyclopedia of Type Strains, Phase IV (KMG-IV): sequencing the most valuable type-strain genomes for metagenomic binning, comparative biology and taxonomic classification.</title>
        <authorList>
            <person name="Goeker M."/>
        </authorList>
    </citation>
    <scope>NUCLEOTIDE SEQUENCE [LARGE SCALE GENOMIC DNA]</scope>
    <source>
        <strain evidence="4 5">DSM 18116</strain>
    </source>
</reference>
<dbReference type="InterPro" id="IPR006860">
    <property type="entry name" value="FecR"/>
</dbReference>
<keyword evidence="5" id="KW-1185">Reference proteome</keyword>
<dbReference type="PANTHER" id="PTHR30273">
    <property type="entry name" value="PERIPLASMIC SIGNAL SENSOR AND SIGMA FACTOR ACTIVATOR FECR-RELATED"/>
    <property type="match status" value="1"/>
</dbReference>
<accession>A0A4Q7N3J6</accession>
<dbReference type="Gene3D" id="3.55.50.30">
    <property type="match status" value="1"/>
</dbReference>
<dbReference type="Proteomes" id="UP000293874">
    <property type="component" value="Unassembled WGS sequence"/>
</dbReference>
<dbReference type="GO" id="GO:0016989">
    <property type="term" value="F:sigma factor antagonist activity"/>
    <property type="evidence" value="ECO:0007669"/>
    <property type="project" value="TreeGrafter"/>
</dbReference>
<feature type="domain" description="Protein FecR C-terminal" evidence="3">
    <location>
        <begin position="340"/>
        <end position="403"/>
    </location>
</feature>
<dbReference type="EMBL" id="SGXA01000001">
    <property type="protein sequence ID" value="RZS75228.1"/>
    <property type="molecule type" value="Genomic_DNA"/>
</dbReference>
<organism evidence="4 5">
    <name type="scientific">Pseudobacter ginsenosidimutans</name>
    <dbReference type="NCBI Taxonomy" id="661488"/>
    <lineage>
        <taxon>Bacteria</taxon>
        <taxon>Pseudomonadati</taxon>
        <taxon>Bacteroidota</taxon>
        <taxon>Chitinophagia</taxon>
        <taxon>Chitinophagales</taxon>
        <taxon>Chitinophagaceae</taxon>
        <taxon>Pseudobacter</taxon>
    </lineage>
</organism>
<evidence type="ECO:0000256" key="1">
    <source>
        <dbReference type="SAM" id="MobiDB-lite"/>
    </source>
</evidence>
<dbReference type="OrthoDB" id="1523735at2"/>